<dbReference type="GO" id="GO:0003676">
    <property type="term" value="F:nucleic acid binding"/>
    <property type="evidence" value="ECO:0007669"/>
    <property type="project" value="InterPro"/>
</dbReference>
<dbReference type="PROSITE" id="PS50158">
    <property type="entry name" value="ZF_CCHC"/>
    <property type="match status" value="1"/>
</dbReference>
<comment type="similarity">
    <text evidence="2">Belongs to the class-II pyridoxal-phosphate-dependent aminotransferase family.</text>
</comment>
<dbReference type="Gene3D" id="3.10.10.10">
    <property type="entry name" value="HIV Type 1 Reverse Transcriptase, subunit A, domain 1"/>
    <property type="match status" value="1"/>
</dbReference>
<keyword evidence="8" id="KW-0479">Metal-binding</keyword>
<comment type="cofactor">
    <cofactor evidence="1">
        <name>pyridoxal 5'-phosphate</name>
        <dbReference type="ChEBI" id="CHEBI:597326"/>
    </cofactor>
</comment>
<dbReference type="GO" id="GO:0016020">
    <property type="term" value="C:membrane"/>
    <property type="evidence" value="ECO:0007669"/>
    <property type="project" value="GOC"/>
</dbReference>
<name>A0A1I8HML5_9PLAT</name>
<dbReference type="InterPro" id="IPR001878">
    <property type="entry name" value="Znf_CCHC"/>
</dbReference>
<dbReference type="InterPro" id="IPR001917">
    <property type="entry name" value="Aminotrans_II_pyridoxalP_BS"/>
</dbReference>
<evidence type="ECO:0000313" key="11">
    <source>
        <dbReference type="Proteomes" id="UP000095280"/>
    </source>
</evidence>
<dbReference type="InterPro" id="IPR050087">
    <property type="entry name" value="AON_synthase_class-II"/>
</dbReference>
<keyword evidence="11" id="KW-1185">Reference proteome</keyword>
<dbReference type="GO" id="GO:0008270">
    <property type="term" value="F:zinc ion binding"/>
    <property type="evidence" value="ECO:0007669"/>
    <property type="project" value="UniProtKB-KW"/>
</dbReference>
<evidence type="ECO:0000313" key="12">
    <source>
        <dbReference type="WBParaSite" id="maker-uti_cns_0006961-snap-gene-0.2-mRNA-1"/>
    </source>
</evidence>
<evidence type="ECO:0000259" key="10">
    <source>
        <dbReference type="PROSITE" id="PS50158"/>
    </source>
</evidence>
<dbReference type="Pfam" id="PF00155">
    <property type="entry name" value="Aminotran_1_2"/>
    <property type="match status" value="1"/>
</dbReference>
<evidence type="ECO:0000256" key="1">
    <source>
        <dbReference type="ARBA" id="ARBA00001933"/>
    </source>
</evidence>
<dbReference type="Gene3D" id="3.90.1150.10">
    <property type="entry name" value="Aspartate Aminotransferase, domain 1"/>
    <property type="match status" value="1"/>
</dbReference>
<dbReference type="GO" id="GO:0017059">
    <property type="term" value="C:serine palmitoyltransferase complex"/>
    <property type="evidence" value="ECO:0007669"/>
    <property type="project" value="TreeGrafter"/>
</dbReference>
<keyword evidence="9" id="KW-0732">Signal</keyword>
<dbReference type="GO" id="GO:0046513">
    <property type="term" value="P:ceramide biosynthetic process"/>
    <property type="evidence" value="ECO:0007669"/>
    <property type="project" value="TreeGrafter"/>
</dbReference>
<evidence type="ECO:0000256" key="5">
    <source>
        <dbReference type="ARBA" id="ARBA00022898"/>
    </source>
</evidence>
<accession>A0A1I8HML5</accession>
<dbReference type="GO" id="GO:0030170">
    <property type="term" value="F:pyridoxal phosphate binding"/>
    <property type="evidence" value="ECO:0007669"/>
    <property type="project" value="InterPro"/>
</dbReference>
<keyword evidence="5" id="KW-0663">Pyridoxal phosphate</keyword>
<dbReference type="GO" id="GO:0004758">
    <property type="term" value="F:serine C-palmitoyltransferase activity"/>
    <property type="evidence" value="ECO:0007669"/>
    <property type="project" value="UniProtKB-EC"/>
</dbReference>
<feature type="signal peptide" evidence="9">
    <location>
        <begin position="1"/>
        <end position="18"/>
    </location>
</feature>
<keyword evidence="8" id="KW-0863">Zinc-finger</keyword>
<evidence type="ECO:0000256" key="9">
    <source>
        <dbReference type="SAM" id="SignalP"/>
    </source>
</evidence>
<keyword evidence="6" id="KW-0012">Acyltransferase</keyword>
<dbReference type="CDD" id="cd06454">
    <property type="entry name" value="KBL_like"/>
    <property type="match status" value="1"/>
</dbReference>
<dbReference type="Proteomes" id="UP000095280">
    <property type="component" value="Unplaced"/>
</dbReference>
<evidence type="ECO:0000256" key="8">
    <source>
        <dbReference type="PROSITE-ProRule" id="PRU00047"/>
    </source>
</evidence>
<evidence type="ECO:0000256" key="4">
    <source>
        <dbReference type="ARBA" id="ARBA00022679"/>
    </source>
</evidence>
<keyword evidence="4" id="KW-0808">Transferase</keyword>
<evidence type="ECO:0000256" key="2">
    <source>
        <dbReference type="ARBA" id="ARBA00008392"/>
    </source>
</evidence>
<dbReference type="InterPro" id="IPR041588">
    <property type="entry name" value="Integrase_H2C2"/>
</dbReference>
<dbReference type="Gene3D" id="3.40.640.10">
    <property type="entry name" value="Type I PLP-dependent aspartate aminotransferase-like (Major domain)"/>
    <property type="match status" value="1"/>
</dbReference>
<dbReference type="PANTHER" id="PTHR13693:SF3">
    <property type="entry name" value="LD36009P"/>
    <property type="match status" value="1"/>
</dbReference>
<sequence length="1257" mass="139276">MSNSFCMYGLLSLKLVQACAHLLSRWSTTPCSCGFASGGGAAPDDEESVAMPDTSWRVISTVGLRDKSPSISRDTAAAPVRARRTRSESASISADLESCPAASLTPLAAFCRYSCCATVFRLSRTLSAVFFNLASCSSSSDCSSLLVSSRNLFKLSFIALSFCISSRTRSIRPATKPLPPALSCRLGAARRQGKWLAAMADNDHSEEPTPYIEAIVTYISYVLLAVFGHIRDFLRNKGFEANMIATEPDRTKSFVPLYQNFESFFTRNLYRRIRDCWNRPITTCPGAEFEVMDRDSPDYGWTFRYPGSTTRAVNFGSYNYLGFAESSGYCADAAVAATEMYGCGVGSSRTEVGSLNIHTQLERAMAEYLGTEDAIVFPMGFATNALNMAALVGKGCCILSDELNHSSLVLGSRLTGATIKIFKHNNPADLEAKLREAIVYGQARTRRPFTKILIVHVMRQPDAPQVEGVYSMEGSIVRLPEIIALKKRYQAYLYLDEAHSIGALGASGRGVVDYYGCDPRDVDVLMGTFTKSFGGAGGYIAGSSRLVQHVRQSSHSAIYGASMPAPVAAQILTALSILLGRAGPPDEGKRRLRQLSVNAQYMRARLHQLGLIVYGDRDSPVVPFMIFMPGKVAAFARLSLAHGLGIVVVGYPATPIIEARARICLSAAHSLDMIDRSVQVIDKLSRLLRIRYSRRQPPDWTRDRTRAWAEAQLAEFSRPLAPTHLLTFTWRRKQDRACLHTARILRYEINLPLENADELRAWVEVFDAQAMSKRVRDEENNLGLTDAFLGSLGVSQLMKVKQLVAPKKIAGMRWEDIKKSLFKYLEPKKRLLIAERTAFMAMRQVDGETVAGFTARLREQAMVCEFEKFKEERADPAEQLIKMRLIAGHSARTRETRFWSITEFVQQLQLVNDFTTPTSAAQNIGASTEPAVHQAVSQELEQQSTHTVHQFKGKCGRCGLAQHRNVSECRALKAACHKCGKQGHFARACRGTAKAHFTEPEANPDEAVFFCTEGKPADFCFVKINALKKPKSRMLSYDGHVMRQLGLLQCLVETEGNNGRFATMELPVIDCHQQFGLLGRNLLSSQQMHHSEEVSNKYLKLAGIKGAVGEIRLKSSAEPVFQPARELPMALKPLVKKELDLMEAAGIVEKVNSSEWGSPIVVTAKPGRETVRICGDYTAVNQLIQGQTTSLSTDNGLVIHGTRVVPPAVLRRRILEAAHDEVHPSFESTKAHICKEFWWPGLDRDVRQYVEKMPDMR</sequence>
<dbReference type="InterPro" id="IPR004839">
    <property type="entry name" value="Aminotransferase_I/II_large"/>
</dbReference>
<dbReference type="InterPro" id="IPR015421">
    <property type="entry name" value="PyrdxlP-dep_Trfase_major"/>
</dbReference>
<dbReference type="SUPFAM" id="SSF56672">
    <property type="entry name" value="DNA/RNA polymerases"/>
    <property type="match status" value="1"/>
</dbReference>
<dbReference type="InterPro" id="IPR015422">
    <property type="entry name" value="PyrdxlP-dep_Trfase_small"/>
</dbReference>
<dbReference type="EC" id="2.3.1.50" evidence="3"/>
<comment type="catalytic activity">
    <reaction evidence="7">
        <text>L-serine + hexadecanoyl-CoA + H(+) = 3-oxosphinganine + CO2 + CoA</text>
        <dbReference type="Rhea" id="RHEA:14761"/>
        <dbReference type="ChEBI" id="CHEBI:15378"/>
        <dbReference type="ChEBI" id="CHEBI:16526"/>
        <dbReference type="ChEBI" id="CHEBI:33384"/>
        <dbReference type="ChEBI" id="CHEBI:57287"/>
        <dbReference type="ChEBI" id="CHEBI:57379"/>
        <dbReference type="ChEBI" id="CHEBI:58299"/>
        <dbReference type="EC" id="2.3.1.50"/>
    </reaction>
</comment>
<feature type="domain" description="CCHC-type" evidence="10">
    <location>
        <begin position="976"/>
        <end position="990"/>
    </location>
</feature>
<dbReference type="AlphaFoldDB" id="A0A1I8HML5"/>
<feature type="chain" id="PRO_5009320375" description="serine C-palmitoyltransferase" evidence="9">
    <location>
        <begin position="19"/>
        <end position="1257"/>
    </location>
</feature>
<dbReference type="PANTHER" id="PTHR13693">
    <property type="entry name" value="CLASS II AMINOTRANSFERASE/8-AMINO-7-OXONONANOATE SYNTHASE"/>
    <property type="match status" value="1"/>
</dbReference>
<dbReference type="WBParaSite" id="maker-uti_cns_0006961-snap-gene-0.2-mRNA-1">
    <property type="protein sequence ID" value="maker-uti_cns_0006961-snap-gene-0.2-mRNA-1"/>
    <property type="gene ID" value="maker-uti_cns_0006961-snap-gene-0.2"/>
</dbReference>
<evidence type="ECO:0000256" key="3">
    <source>
        <dbReference type="ARBA" id="ARBA00013220"/>
    </source>
</evidence>
<evidence type="ECO:0000256" key="6">
    <source>
        <dbReference type="ARBA" id="ARBA00023315"/>
    </source>
</evidence>
<dbReference type="PROSITE" id="PS00599">
    <property type="entry name" value="AA_TRANSFER_CLASS_2"/>
    <property type="match status" value="1"/>
</dbReference>
<dbReference type="GO" id="GO:0046512">
    <property type="term" value="P:sphingosine biosynthetic process"/>
    <property type="evidence" value="ECO:0007669"/>
    <property type="project" value="TreeGrafter"/>
</dbReference>
<proteinExistence type="inferred from homology"/>
<organism evidence="11 12">
    <name type="scientific">Macrostomum lignano</name>
    <dbReference type="NCBI Taxonomy" id="282301"/>
    <lineage>
        <taxon>Eukaryota</taxon>
        <taxon>Metazoa</taxon>
        <taxon>Spiralia</taxon>
        <taxon>Lophotrochozoa</taxon>
        <taxon>Platyhelminthes</taxon>
        <taxon>Rhabditophora</taxon>
        <taxon>Macrostomorpha</taxon>
        <taxon>Macrostomida</taxon>
        <taxon>Macrostomidae</taxon>
        <taxon>Macrostomum</taxon>
    </lineage>
</organism>
<dbReference type="InterPro" id="IPR043502">
    <property type="entry name" value="DNA/RNA_pol_sf"/>
</dbReference>
<protein>
    <recommendedName>
        <fullName evidence="3">serine C-palmitoyltransferase</fullName>
        <ecNumber evidence="3">2.3.1.50</ecNumber>
    </recommendedName>
</protein>
<dbReference type="Pfam" id="PF17921">
    <property type="entry name" value="Integrase_H2C2"/>
    <property type="match status" value="1"/>
</dbReference>
<dbReference type="SUPFAM" id="SSF53383">
    <property type="entry name" value="PLP-dependent transferases"/>
    <property type="match status" value="1"/>
</dbReference>
<reference evidence="12" key="1">
    <citation type="submission" date="2016-11" db="UniProtKB">
        <authorList>
            <consortium name="WormBaseParasite"/>
        </authorList>
    </citation>
    <scope>IDENTIFICATION</scope>
</reference>
<keyword evidence="8" id="KW-0862">Zinc</keyword>
<evidence type="ECO:0000256" key="7">
    <source>
        <dbReference type="ARBA" id="ARBA00048528"/>
    </source>
</evidence>
<dbReference type="InterPro" id="IPR015424">
    <property type="entry name" value="PyrdxlP-dep_Trfase"/>
</dbReference>